<proteinExistence type="predicted"/>
<accession>A0A6J4T3G3</accession>
<reference evidence="1" key="1">
    <citation type="submission" date="2020-02" db="EMBL/GenBank/DDBJ databases">
        <authorList>
            <person name="Meier V. D."/>
        </authorList>
    </citation>
    <scope>NUCLEOTIDE SEQUENCE</scope>
    <source>
        <strain evidence="1">AVDCRST_MAG96</strain>
    </source>
</reference>
<gene>
    <name evidence="1" type="ORF">AVDCRST_MAG96-2539</name>
</gene>
<evidence type="ECO:0000313" key="1">
    <source>
        <dbReference type="EMBL" id="CAA9512695.1"/>
    </source>
</evidence>
<protein>
    <submittedName>
        <fullName evidence="1">Uncharacterized protein</fullName>
    </submittedName>
</protein>
<dbReference type="AlphaFoldDB" id="A0A6J4T3G3"/>
<dbReference type="EMBL" id="CADCVN010000991">
    <property type="protein sequence ID" value="CAA9512695.1"/>
    <property type="molecule type" value="Genomic_DNA"/>
</dbReference>
<organism evidence="1">
    <name type="scientific">uncultured Segetibacter sp</name>
    <dbReference type="NCBI Taxonomy" id="481133"/>
    <lineage>
        <taxon>Bacteria</taxon>
        <taxon>Pseudomonadati</taxon>
        <taxon>Bacteroidota</taxon>
        <taxon>Chitinophagia</taxon>
        <taxon>Chitinophagales</taxon>
        <taxon>Chitinophagaceae</taxon>
        <taxon>Segetibacter</taxon>
        <taxon>environmental samples</taxon>
    </lineage>
</organism>
<name>A0A6J4T3G3_9BACT</name>
<sequence>MHCKIYPKKNNKVCLKVLGSRHRLTIFKKAVNIMLLY</sequence>